<organism evidence="1 2">
    <name type="scientific">Levilactobacillus spicheri</name>
    <dbReference type="NCBI Taxonomy" id="216463"/>
    <lineage>
        <taxon>Bacteria</taxon>
        <taxon>Bacillati</taxon>
        <taxon>Bacillota</taxon>
        <taxon>Bacilli</taxon>
        <taxon>Lactobacillales</taxon>
        <taxon>Lactobacillaceae</taxon>
        <taxon>Levilactobacillus</taxon>
    </lineage>
</organism>
<name>A0A0F3RV28_9LACO</name>
<dbReference type="PATRIC" id="fig|216463.3.peg.2043"/>
<protein>
    <recommendedName>
        <fullName evidence="3">DUF2922 domain-containing protein</fullName>
    </recommendedName>
</protein>
<accession>A0A0F3RV28</accession>
<dbReference type="Pfam" id="PF11148">
    <property type="entry name" value="DUF2922"/>
    <property type="match status" value="1"/>
</dbReference>
<dbReference type="OrthoDB" id="2323347at2"/>
<evidence type="ECO:0008006" key="3">
    <source>
        <dbReference type="Google" id="ProtNLM"/>
    </source>
</evidence>
<dbReference type="InterPro" id="IPR021321">
    <property type="entry name" value="DUF2922"/>
</dbReference>
<sequence length="77" mass="8199">MKTLELTFKSSDLHLKTLRLKYVADNLTAADVHAVMGKMAAANLFAKGNQALYATPVSAAVVETTKTPLDPTPEPVA</sequence>
<dbReference type="AlphaFoldDB" id="A0A0F3RV28"/>
<reference evidence="1 2" key="1">
    <citation type="submission" date="2015-03" db="EMBL/GenBank/DDBJ databases">
        <authorList>
            <person name="Zheng J."/>
            <person name="Ganezle M."/>
        </authorList>
    </citation>
    <scope>NUCLEOTIDE SEQUENCE [LARGE SCALE GENOMIC DNA]</scope>
    <source>
        <strain evidence="1 2">LP38</strain>
    </source>
</reference>
<evidence type="ECO:0000313" key="1">
    <source>
        <dbReference type="EMBL" id="KJW13836.1"/>
    </source>
</evidence>
<dbReference type="STRING" id="216463.VC81_01260"/>
<proteinExistence type="predicted"/>
<dbReference type="EMBL" id="JZCR01000003">
    <property type="protein sequence ID" value="KJW13836.1"/>
    <property type="molecule type" value="Genomic_DNA"/>
</dbReference>
<evidence type="ECO:0000313" key="2">
    <source>
        <dbReference type="Proteomes" id="UP000033491"/>
    </source>
</evidence>
<dbReference type="RefSeq" id="WP_045806331.1">
    <property type="nucleotide sequence ID" value="NZ_JZCR01000003.1"/>
</dbReference>
<comment type="caution">
    <text evidence="1">The sequence shown here is derived from an EMBL/GenBank/DDBJ whole genome shotgun (WGS) entry which is preliminary data.</text>
</comment>
<dbReference type="Proteomes" id="UP000033491">
    <property type="component" value="Unassembled WGS sequence"/>
</dbReference>
<gene>
    <name evidence="1" type="ORF">VC81_01260</name>
</gene>